<keyword evidence="5" id="KW-1133">Transmembrane helix</keyword>
<dbReference type="InterPro" id="IPR013685">
    <property type="entry name" value="POTRA_FtsQ_type"/>
</dbReference>
<keyword evidence="10" id="KW-1185">Reference proteome</keyword>
<evidence type="ECO:0000256" key="6">
    <source>
        <dbReference type="ARBA" id="ARBA00023136"/>
    </source>
</evidence>
<sequence>MRARTAFIGLLTAGVVGTAVWLVFYSPVLGVRNVEIVGNLTVPADRIEQQAAIAALHPLATVDLAAVESRVLGIRQLATVKAARVWPSTLEITVAEREPVAVLPVGGKAALVDKQGVVTEIRAIGPPHLPVLHMDRPSPTDPVTLAALKVVSTLPDTLSGKVKTVRASSAEGITFGLNDGRTVVWGGADRGEDKAAVLLSLLSRKADVYDVSSPDVVTLK</sequence>
<proteinExistence type="predicted"/>
<evidence type="ECO:0000259" key="8">
    <source>
        <dbReference type="PROSITE" id="PS51779"/>
    </source>
</evidence>
<dbReference type="Proteomes" id="UP000568380">
    <property type="component" value="Unassembled WGS sequence"/>
</dbReference>
<dbReference type="Gene3D" id="3.10.20.310">
    <property type="entry name" value="membrane protein fhac"/>
    <property type="match status" value="1"/>
</dbReference>
<evidence type="ECO:0000256" key="7">
    <source>
        <dbReference type="ARBA" id="ARBA00023306"/>
    </source>
</evidence>
<reference evidence="9 10" key="1">
    <citation type="submission" date="2020-08" db="EMBL/GenBank/DDBJ databases">
        <title>Genomic Encyclopedia of Type Strains, Phase IV (KMG-IV): sequencing the most valuable type-strain genomes for metagenomic binning, comparative biology and taxonomic classification.</title>
        <authorList>
            <person name="Goeker M."/>
        </authorList>
    </citation>
    <scope>NUCLEOTIDE SEQUENCE [LARGE SCALE GENOMIC DNA]</scope>
    <source>
        <strain evidence="9 10">DSM 45385</strain>
    </source>
</reference>
<dbReference type="Pfam" id="PF08478">
    <property type="entry name" value="POTRA_1"/>
    <property type="match status" value="1"/>
</dbReference>
<evidence type="ECO:0000256" key="3">
    <source>
        <dbReference type="ARBA" id="ARBA00022618"/>
    </source>
</evidence>
<dbReference type="Pfam" id="PF03799">
    <property type="entry name" value="FtsQ_DivIB_C"/>
    <property type="match status" value="1"/>
</dbReference>
<evidence type="ECO:0000313" key="10">
    <source>
        <dbReference type="Proteomes" id="UP000568380"/>
    </source>
</evidence>
<dbReference type="PROSITE" id="PS51779">
    <property type="entry name" value="POTRA"/>
    <property type="match status" value="1"/>
</dbReference>
<feature type="domain" description="POTRA" evidence="8">
    <location>
        <begin position="29"/>
        <end position="97"/>
    </location>
</feature>
<gene>
    <name evidence="9" type="ORF">HNR40_002583</name>
</gene>
<keyword evidence="6" id="KW-0472">Membrane</keyword>
<comment type="subcellular location">
    <subcellularLocation>
        <location evidence="1">Membrane</location>
    </subcellularLocation>
</comment>
<dbReference type="RefSeq" id="WP_184960710.1">
    <property type="nucleotide sequence ID" value="NZ_JACHIN010000003.1"/>
</dbReference>
<dbReference type="InterPro" id="IPR034746">
    <property type="entry name" value="POTRA"/>
</dbReference>
<name>A0A7W8EE10_9ACTN</name>
<keyword evidence="2" id="KW-1003">Cell membrane</keyword>
<dbReference type="EMBL" id="JACHIN010000003">
    <property type="protein sequence ID" value="MBB5077110.1"/>
    <property type="molecule type" value="Genomic_DNA"/>
</dbReference>
<evidence type="ECO:0000313" key="9">
    <source>
        <dbReference type="EMBL" id="MBB5077110.1"/>
    </source>
</evidence>
<dbReference type="InterPro" id="IPR050487">
    <property type="entry name" value="FtsQ_DivIB"/>
</dbReference>
<accession>A0A7W8EE10</accession>
<dbReference type="GO" id="GO:0005886">
    <property type="term" value="C:plasma membrane"/>
    <property type="evidence" value="ECO:0007669"/>
    <property type="project" value="TreeGrafter"/>
</dbReference>
<comment type="caution">
    <text evidence="9">The sequence shown here is derived from an EMBL/GenBank/DDBJ whole genome shotgun (WGS) entry which is preliminary data.</text>
</comment>
<evidence type="ECO:0000256" key="4">
    <source>
        <dbReference type="ARBA" id="ARBA00022692"/>
    </source>
</evidence>
<dbReference type="GO" id="GO:0051301">
    <property type="term" value="P:cell division"/>
    <property type="evidence" value="ECO:0007669"/>
    <property type="project" value="UniProtKB-KW"/>
</dbReference>
<organism evidence="9 10">
    <name type="scientific">Nonomuraea endophytica</name>
    <dbReference type="NCBI Taxonomy" id="714136"/>
    <lineage>
        <taxon>Bacteria</taxon>
        <taxon>Bacillati</taxon>
        <taxon>Actinomycetota</taxon>
        <taxon>Actinomycetes</taxon>
        <taxon>Streptosporangiales</taxon>
        <taxon>Streptosporangiaceae</taxon>
        <taxon>Nonomuraea</taxon>
    </lineage>
</organism>
<evidence type="ECO:0000256" key="5">
    <source>
        <dbReference type="ARBA" id="ARBA00022989"/>
    </source>
</evidence>
<keyword evidence="4" id="KW-0812">Transmembrane</keyword>
<dbReference type="AlphaFoldDB" id="A0A7W8EE10"/>
<keyword evidence="3 9" id="KW-0132">Cell division</keyword>
<dbReference type="InterPro" id="IPR005548">
    <property type="entry name" value="Cell_div_FtsQ/DivIB_C"/>
</dbReference>
<evidence type="ECO:0000256" key="1">
    <source>
        <dbReference type="ARBA" id="ARBA00004370"/>
    </source>
</evidence>
<dbReference type="PANTHER" id="PTHR37820">
    <property type="entry name" value="CELL DIVISION PROTEIN DIVIB"/>
    <property type="match status" value="1"/>
</dbReference>
<dbReference type="PANTHER" id="PTHR37820:SF1">
    <property type="entry name" value="CELL DIVISION PROTEIN FTSQ"/>
    <property type="match status" value="1"/>
</dbReference>
<evidence type="ECO:0000256" key="2">
    <source>
        <dbReference type="ARBA" id="ARBA00022475"/>
    </source>
</evidence>
<keyword evidence="7" id="KW-0131">Cell cycle</keyword>
<protein>
    <submittedName>
        <fullName evidence="9">Cell division protein FtsQ</fullName>
    </submittedName>
</protein>